<dbReference type="VEuPathDB" id="GiardiaDB:GMRT_14262"/>
<proteinExistence type="predicted"/>
<dbReference type="Proteomes" id="UP000315496">
    <property type="component" value="Chromosome 1"/>
</dbReference>
<comment type="caution">
    <text evidence="1">The sequence shown here is derived from an EMBL/GenBank/DDBJ whole genome shotgun (WGS) entry which is preliminary data.</text>
</comment>
<keyword evidence="2" id="KW-1185">Reference proteome</keyword>
<sequence>MIIPQRLFEVTRWLRIARPQYRKGCGPACVVSAFNYLHGMAITIDQALELWDFEGPFDDIDFGVVASNDRMCAWYDILCLHYGVEGVSGRLVKLQGLTKTTETIEKGLSALLRAIQNPGVMLIYHCLNHYCLIVGYEYTTSTPSRHCHGLDPDTLEVIYEDKREPLWPDDLWVILADCSRGMEPLRSLPWTSIRDDLLTEPPFFYDTRHPERGRLLKTQSGKFLSAPSESLTTRMVTRSGASSHCILYFSHGNISF</sequence>
<evidence type="ECO:0000313" key="1">
    <source>
        <dbReference type="EMBL" id="TNJ30197.1"/>
    </source>
</evidence>
<dbReference type="EMBL" id="VDLU01000001">
    <property type="protein sequence ID" value="TNJ30197.1"/>
    <property type="molecule type" value="Genomic_DNA"/>
</dbReference>
<dbReference type="AlphaFoldDB" id="A0A4Z1TAE7"/>
<reference evidence="1 2" key="1">
    <citation type="submission" date="2019-05" db="EMBL/GenBank/DDBJ databases">
        <title>The compact genome of Giardia muris reveals important steps in the evolution of intestinal protozoan parasites.</title>
        <authorList>
            <person name="Xu F."/>
            <person name="Jimenez-Gonzalez A."/>
            <person name="Einarsson E."/>
            <person name="Astvaldsson A."/>
            <person name="Peirasmaki D."/>
            <person name="Eckmann L."/>
            <person name="Andersson J.O."/>
            <person name="Svard S.G."/>
            <person name="Jerlstrom-Hultqvist J."/>
        </authorList>
    </citation>
    <scope>NUCLEOTIDE SEQUENCE [LARGE SCALE GENOMIC DNA]</scope>
    <source>
        <strain evidence="1 2">Roberts-Thomson</strain>
    </source>
</reference>
<dbReference type="OrthoDB" id="31113at2759"/>
<gene>
    <name evidence="1" type="ORF">GMRT_14262</name>
</gene>
<accession>A0A4Z1TAE7</accession>
<protein>
    <submittedName>
        <fullName evidence="1">Uncharacterized protein</fullName>
    </submittedName>
</protein>
<evidence type="ECO:0000313" key="2">
    <source>
        <dbReference type="Proteomes" id="UP000315496"/>
    </source>
</evidence>
<name>A0A4Z1TAE7_GIAMU</name>
<organism evidence="1 2">
    <name type="scientific">Giardia muris</name>
    <dbReference type="NCBI Taxonomy" id="5742"/>
    <lineage>
        <taxon>Eukaryota</taxon>
        <taxon>Metamonada</taxon>
        <taxon>Diplomonadida</taxon>
        <taxon>Hexamitidae</taxon>
        <taxon>Giardiinae</taxon>
        <taxon>Giardia</taxon>
    </lineage>
</organism>